<dbReference type="CDD" id="cd01109">
    <property type="entry name" value="HTH_YyaN"/>
    <property type="match status" value="1"/>
</dbReference>
<dbReference type="STRING" id="1122930.SAMN02745168_1889"/>
<organism evidence="3 4">
    <name type="scientific">Papillibacter cinnamivorans DSM 12816</name>
    <dbReference type="NCBI Taxonomy" id="1122930"/>
    <lineage>
        <taxon>Bacteria</taxon>
        <taxon>Bacillati</taxon>
        <taxon>Bacillota</taxon>
        <taxon>Clostridia</taxon>
        <taxon>Eubacteriales</taxon>
        <taxon>Oscillospiraceae</taxon>
        <taxon>Papillibacter</taxon>
    </lineage>
</organism>
<dbReference type="PROSITE" id="PS00552">
    <property type="entry name" value="HTH_MERR_1"/>
    <property type="match status" value="1"/>
</dbReference>
<gene>
    <name evidence="3" type="ORF">SAMN02745168_1889</name>
</gene>
<reference evidence="3 4" key="1">
    <citation type="submission" date="2017-04" db="EMBL/GenBank/DDBJ databases">
        <authorList>
            <person name="Afonso C.L."/>
            <person name="Miller P.J."/>
            <person name="Scott M.A."/>
            <person name="Spackman E."/>
            <person name="Goraichik I."/>
            <person name="Dimitrov K.M."/>
            <person name="Suarez D.L."/>
            <person name="Swayne D.E."/>
        </authorList>
    </citation>
    <scope>NUCLEOTIDE SEQUENCE [LARGE SCALE GENOMIC DNA]</scope>
    <source>
        <strain evidence="3 4">DSM 12816</strain>
    </source>
</reference>
<dbReference type="EMBL" id="FWXW01000004">
    <property type="protein sequence ID" value="SMC62790.1"/>
    <property type="molecule type" value="Genomic_DNA"/>
</dbReference>
<dbReference type="SUPFAM" id="SSF46955">
    <property type="entry name" value="Putative DNA-binding domain"/>
    <property type="match status" value="1"/>
</dbReference>
<dbReference type="InterPro" id="IPR009061">
    <property type="entry name" value="DNA-bd_dom_put_sf"/>
</dbReference>
<keyword evidence="4" id="KW-1185">Reference proteome</keyword>
<dbReference type="InterPro" id="IPR000551">
    <property type="entry name" value="MerR-type_HTH_dom"/>
</dbReference>
<dbReference type="PANTHER" id="PTHR30204">
    <property type="entry name" value="REDOX-CYCLING DRUG-SENSING TRANSCRIPTIONAL ACTIVATOR SOXR"/>
    <property type="match status" value="1"/>
</dbReference>
<dbReference type="Pfam" id="PF13411">
    <property type="entry name" value="MerR_1"/>
    <property type="match status" value="1"/>
</dbReference>
<dbReference type="Proteomes" id="UP000192790">
    <property type="component" value="Unassembled WGS sequence"/>
</dbReference>
<dbReference type="RefSeq" id="WP_084234567.1">
    <property type="nucleotide sequence ID" value="NZ_FWXW01000004.1"/>
</dbReference>
<accession>A0A1W2AQH4</accession>
<evidence type="ECO:0000256" key="1">
    <source>
        <dbReference type="ARBA" id="ARBA00023125"/>
    </source>
</evidence>
<dbReference type="PROSITE" id="PS50937">
    <property type="entry name" value="HTH_MERR_2"/>
    <property type="match status" value="1"/>
</dbReference>
<dbReference type="AlphaFoldDB" id="A0A1W2AQH4"/>
<sequence>MSYTISEIAEKLGLTASTLRFYDKEGLLPNIDRTASGIRVFSDIDLEWLSMVECLKATGMPIKDIKTFLDWCMEGDTTLRERCDMFHERKRVVETQINELQKTLDTINYKCWYYDAAVAAGTADVHKCMLQEEIPEEIRKLKERSISK</sequence>
<dbReference type="OrthoDB" id="6160at2"/>
<dbReference type="SMART" id="SM00422">
    <property type="entry name" value="HTH_MERR"/>
    <property type="match status" value="1"/>
</dbReference>
<dbReference type="PRINTS" id="PR00040">
    <property type="entry name" value="HTHMERR"/>
</dbReference>
<protein>
    <submittedName>
        <fullName evidence="3">DNA-binding transcriptional regulator, MerR family</fullName>
    </submittedName>
</protein>
<dbReference type="InterPro" id="IPR047057">
    <property type="entry name" value="MerR_fam"/>
</dbReference>
<proteinExistence type="predicted"/>
<dbReference type="PANTHER" id="PTHR30204:SF83">
    <property type="entry name" value="TRANSCRIPTIONAL REGULATOR, MERR FAMILY"/>
    <property type="match status" value="1"/>
</dbReference>
<evidence type="ECO:0000313" key="3">
    <source>
        <dbReference type="EMBL" id="SMC62790.1"/>
    </source>
</evidence>
<keyword evidence="1 3" id="KW-0238">DNA-binding</keyword>
<feature type="domain" description="HTH merR-type" evidence="2">
    <location>
        <begin position="1"/>
        <end position="71"/>
    </location>
</feature>
<dbReference type="Gene3D" id="1.10.1660.10">
    <property type="match status" value="1"/>
</dbReference>
<dbReference type="GO" id="GO:0003677">
    <property type="term" value="F:DNA binding"/>
    <property type="evidence" value="ECO:0007669"/>
    <property type="project" value="UniProtKB-KW"/>
</dbReference>
<name>A0A1W2AQH4_9FIRM</name>
<evidence type="ECO:0000313" key="4">
    <source>
        <dbReference type="Proteomes" id="UP000192790"/>
    </source>
</evidence>
<dbReference type="GO" id="GO:0003700">
    <property type="term" value="F:DNA-binding transcription factor activity"/>
    <property type="evidence" value="ECO:0007669"/>
    <property type="project" value="InterPro"/>
</dbReference>
<evidence type="ECO:0000259" key="2">
    <source>
        <dbReference type="PROSITE" id="PS50937"/>
    </source>
</evidence>